<dbReference type="Gene3D" id="6.10.250.660">
    <property type="match status" value="1"/>
</dbReference>
<evidence type="ECO:0000256" key="2">
    <source>
        <dbReference type="SAM" id="MobiDB-lite"/>
    </source>
</evidence>
<feature type="region of interest" description="Disordered" evidence="2">
    <location>
        <begin position="157"/>
        <end position="184"/>
    </location>
</feature>
<dbReference type="EMBL" id="VFML01000002">
    <property type="protein sequence ID" value="TQI93729.1"/>
    <property type="molecule type" value="Genomic_DNA"/>
</dbReference>
<evidence type="ECO:0000256" key="1">
    <source>
        <dbReference type="SAM" id="Coils"/>
    </source>
</evidence>
<dbReference type="Proteomes" id="UP000320876">
    <property type="component" value="Unassembled WGS sequence"/>
</dbReference>
<sequence length="184" mass="20943">MPHSSRHHRLTPHDVRGVRFPPSRFGTRGYRESDVDAFLDLLAEALAERDREIAREREEIHRIRDWRRSHGVPDEGRREPTPAEVNIYSRAQLRAESLEARAQHLLRQSEAAARQRFDEIVHQASDQAKVVSVHASVIRNLLEAQLQRLIQEIHDLGNPAGGDAEGWQADQSPSLGVHRADGRS</sequence>
<dbReference type="OrthoDB" id="4210347at2"/>
<reference evidence="3 4" key="1">
    <citation type="submission" date="2019-06" db="EMBL/GenBank/DDBJ databases">
        <title>Sequencing the genomes of 1000 actinobacteria strains.</title>
        <authorList>
            <person name="Klenk H.-P."/>
        </authorList>
    </citation>
    <scope>NUCLEOTIDE SEQUENCE [LARGE SCALE GENOMIC DNA]</scope>
    <source>
        <strain evidence="3 4">DSM 45679</strain>
    </source>
</reference>
<comment type="caution">
    <text evidence="3">The sequence shown here is derived from an EMBL/GenBank/DDBJ whole genome shotgun (WGS) entry which is preliminary data.</text>
</comment>
<dbReference type="AlphaFoldDB" id="A0A542CSC8"/>
<evidence type="ECO:0000313" key="3">
    <source>
        <dbReference type="EMBL" id="TQI93729.1"/>
    </source>
</evidence>
<dbReference type="NCBIfam" id="TIGR03544">
    <property type="entry name" value="DivI1A_domain"/>
    <property type="match status" value="1"/>
</dbReference>
<dbReference type="InterPro" id="IPR019933">
    <property type="entry name" value="DivIVA_domain"/>
</dbReference>
<keyword evidence="4" id="KW-1185">Reference proteome</keyword>
<keyword evidence="1" id="KW-0175">Coiled coil</keyword>
<accession>A0A542CSC8</accession>
<proteinExistence type="predicted"/>
<evidence type="ECO:0000313" key="4">
    <source>
        <dbReference type="Proteomes" id="UP000320876"/>
    </source>
</evidence>
<protein>
    <submittedName>
        <fullName evidence="3">DivIVA domain-containing protein</fullName>
    </submittedName>
</protein>
<feature type="coiled-coil region" evidence="1">
    <location>
        <begin position="88"/>
        <end position="115"/>
    </location>
</feature>
<gene>
    <name evidence="3" type="ORF">FB471_5870</name>
</gene>
<name>A0A542CSC8_AMYCI</name>
<dbReference type="RefSeq" id="WP_142002784.1">
    <property type="nucleotide sequence ID" value="NZ_VFML01000002.1"/>
</dbReference>
<organism evidence="3 4">
    <name type="scientific">Amycolatopsis cihanbeyliensis</name>
    <dbReference type="NCBI Taxonomy" id="1128664"/>
    <lineage>
        <taxon>Bacteria</taxon>
        <taxon>Bacillati</taxon>
        <taxon>Actinomycetota</taxon>
        <taxon>Actinomycetes</taxon>
        <taxon>Pseudonocardiales</taxon>
        <taxon>Pseudonocardiaceae</taxon>
        <taxon>Amycolatopsis</taxon>
    </lineage>
</organism>